<gene>
    <name evidence="2" type="ORF">D0544_04045</name>
</gene>
<evidence type="ECO:0000313" key="3">
    <source>
        <dbReference type="Proteomes" id="UP000280792"/>
    </source>
</evidence>
<feature type="domain" description="(S)-ureidoglycine aminohydrolase cupin" evidence="1">
    <location>
        <begin position="42"/>
        <end position="113"/>
    </location>
</feature>
<evidence type="ECO:0000259" key="1">
    <source>
        <dbReference type="Pfam" id="PF05899"/>
    </source>
</evidence>
<dbReference type="PANTHER" id="PTHR40943:SF2">
    <property type="entry name" value="(S)-UREIDOGLYCINE AMINOHYDROLASE CUPIN DOMAIN-CONTAINING PROTEIN"/>
    <property type="match status" value="1"/>
</dbReference>
<accession>A0A3P3VPI9</accession>
<dbReference type="Proteomes" id="UP000280792">
    <property type="component" value="Unassembled WGS sequence"/>
</dbReference>
<dbReference type="SUPFAM" id="SSF51182">
    <property type="entry name" value="RmlC-like cupins"/>
    <property type="match status" value="1"/>
</dbReference>
<sequence>MNVKNIILFDQAETTAETYRVEAEKQLKGDPQQTLWNHYSDPSEQFFSGIWQSEPGCWRVSYSEHEFCQILAGHSILRDAKGGEVHLKAGDNFVIPAGFSGEWEVVETTKKIYVIYEPKAAQG</sequence>
<dbReference type="Pfam" id="PF05899">
    <property type="entry name" value="Cupin_3"/>
    <property type="match status" value="1"/>
</dbReference>
<dbReference type="InterPro" id="IPR011051">
    <property type="entry name" value="RmlC_Cupin_sf"/>
</dbReference>
<organism evidence="2 3">
    <name type="scientific">Aestuariirhabdus litorea</name>
    <dbReference type="NCBI Taxonomy" id="2528527"/>
    <lineage>
        <taxon>Bacteria</taxon>
        <taxon>Pseudomonadati</taxon>
        <taxon>Pseudomonadota</taxon>
        <taxon>Gammaproteobacteria</taxon>
        <taxon>Oceanospirillales</taxon>
        <taxon>Aestuariirhabdaceae</taxon>
        <taxon>Aestuariirhabdus</taxon>
    </lineage>
</organism>
<keyword evidence="3" id="KW-1185">Reference proteome</keyword>
<evidence type="ECO:0000313" key="2">
    <source>
        <dbReference type="EMBL" id="RRJ84287.1"/>
    </source>
</evidence>
<dbReference type="RefSeq" id="WP_125014715.1">
    <property type="nucleotide sequence ID" value="NZ_QWEZ01000001.1"/>
</dbReference>
<proteinExistence type="predicted"/>
<reference evidence="2 3" key="1">
    <citation type="submission" date="2018-08" db="EMBL/GenBank/DDBJ databases">
        <authorList>
            <person name="Khan S.A."/>
        </authorList>
    </citation>
    <scope>NUCLEOTIDE SEQUENCE [LARGE SCALE GENOMIC DNA]</scope>
    <source>
        <strain evidence="2 3">GTF-13</strain>
    </source>
</reference>
<dbReference type="Gene3D" id="2.60.120.10">
    <property type="entry name" value="Jelly Rolls"/>
    <property type="match status" value="1"/>
</dbReference>
<dbReference type="PANTHER" id="PTHR40943">
    <property type="entry name" value="CYTOPLASMIC PROTEIN-RELATED"/>
    <property type="match status" value="1"/>
</dbReference>
<dbReference type="InterPro" id="IPR014710">
    <property type="entry name" value="RmlC-like_jellyroll"/>
</dbReference>
<comment type="caution">
    <text evidence="2">The sequence shown here is derived from an EMBL/GenBank/DDBJ whole genome shotgun (WGS) entry which is preliminary data.</text>
</comment>
<name>A0A3P3VPI9_9GAMM</name>
<protein>
    <submittedName>
        <fullName evidence="2">Cupin domain-containing protein</fullName>
    </submittedName>
</protein>
<dbReference type="AlphaFoldDB" id="A0A3P3VPI9"/>
<dbReference type="CDD" id="cd02227">
    <property type="entry name" value="cupin_TM1112-like"/>
    <property type="match status" value="1"/>
</dbReference>
<dbReference type="EMBL" id="QWEZ01000001">
    <property type="protein sequence ID" value="RRJ84287.1"/>
    <property type="molecule type" value="Genomic_DNA"/>
</dbReference>
<dbReference type="InterPro" id="IPR008579">
    <property type="entry name" value="UGlyAH_Cupin_dom"/>
</dbReference>
<reference evidence="2 3" key="2">
    <citation type="submission" date="2018-12" db="EMBL/GenBank/DDBJ databases">
        <title>Simiduia agarivorans gen. nov., sp. nov., a marine, agarolytic bacterium isolated from shallow coastal water from Keelung, Taiwan.</title>
        <authorList>
            <person name="Shieh W.Y."/>
        </authorList>
    </citation>
    <scope>NUCLEOTIDE SEQUENCE [LARGE SCALE GENOMIC DNA]</scope>
    <source>
        <strain evidence="2 3">GTF-13</strain>
    </source>
</reference>